<dbReference type="PANTHER" id="PTHR33446">
    <property type="entry name" value="PROTEIN TONB-RELATED"/>
    <property type="match status" value="1"/>
</dbReference>
<dbReference type="KEGG" id="acek:FLP30_06850"/>
<evidence type="ECO:0000256" key="11">
    <source>
        <dbReference type="SAM" id="Phobius"/>
    </source>
</evidence>
<dbReference type="GO" id="GO:0015031">
    <property type="term" value="P:protein transport"/>
    <property type="evidence" value="ECO:0007669"/>
    <property type="project" value="UniProtKB-KW"/>
</dbReference>
<dbReference type="InterPro" id="IPR051045">
    <property type="entry name" value="TonB-dependent_transducer"/>
</dbReference>
<evidence type="ECO:0000256" key="3">
    <source>
        <dbReference type="ARBA" id="ARBA00022448"/>
    </source>
</evidence>
<dbReference type="EMBL" id="CP043506">
    <property type="protein sequence ID" value="QEO17471.1"/>
    <property type="molecule type" value="Genomic_DNA"/>
</dbReference>
<feature type="domain" description="TonB C-terminal" evidence="12">
    <location>
        <begin position="185"/>
        <end position="271"/>
    </location>
</feature>
<evidence type="ECO:0000256" key="2">
    <source>
        <dbReference type="ARBA" id="ARBA00006555"/>
    </source>
</evidence>
<dbReference type="PROSITE" id="PS52015">
    <property type="entry name" value="TONB_CTD"/>
    <property type="match status" value="1"/>
</dbReference>
<dbReference type="PANTHER" id="PTHR33446:SF2">
    <property type="entry name" value="PROTEIN TONB"/>
    <property type="match status" value="1"/>
</dbReference>
<reference evidence="13 14" key="1">
    <citation type="submission" date="2019-09" db="EMBL/GenBank/DDBJ databases">
        <title>Genome sequencing of strain KACC 21233.</title>
        <authorList>
            <person name="Heo J."/>
            <person name="Kim S.-J."/>
            <person name="Kim J.-S."/>
            <person name="Hong S.-B."/>
            <person name="Kwon S.-W."/>
        </authorList>
    </citation>
    <scope>NUCLEOTIDE SEQUENCE [LARGE SCALE GENOMIC DNA]</scope>
    <source>
        <strain evidence="13 14">KACC 21233</strain>
    </source>
</reference>
<accession>A0A5C1YNC9</accession>
<proteinExistence type="inferred from homology"/>
<evidence type="ECO:0000259" key="12">
    <source>
        <dbReference type="PROSITE" id="PS52015"/>
    </source>
</evidence>
<keyword evidence="4" id="KW-1003">Cell membrane</keyword>
<dbReference type="RefSeq" id="WP_149279149.1">
    <property type="nucleotide sequence ID" value="NZ_CP043506.1"/>
</dbReference>
<comment type="similarity">
    <text evidence="2">Belongs to the TonB family.</text>
</comment>
<evidence type="ECO:0000256" key="8">
    <source>
        <dbReference type="ARBA" id="ARBA00022989"/>
    </source>
</evidence>
<gene>
    <name evidence="13" type="ORF">FLP30_06850</name>
</gene>
<keyword evidence="8 11" id="KW-1133">Transmembrane helix</keyword>
<keyword evidence="5" id="KW-0997">Cell inner membrane</keyword>
<sequence>MNATEHDRLVQPKADCTSEAASSFHLRPVSGQPLGLSARQETRRLWGVALLLALGAHAVLTAVLVLTATHTAPVQGQDSVVSMVFEPPATSAPPMAPLPDSMEPLPDTPPLTAPDVPAPADVTLPPLPAKLGIPPHTALHAAAPRMALSLAAHGPTQGAEATTGHGLADKAAPSAATPPATGGGKAHGLLLSCAHVQTHYPPMARHLHEEGTAVVEAALDPSGHVLTARLFKTSGFDDLDDAAVEAVRGLQCTLPEGGAITGHIPVVFHLH</sequence>
<evidence type="ECO:0000256" key="5">
    <source>
        <dbReference type="ARBA" id="ARBA00022519"/>
    </source>
</evidence>
<dbReference type="GO" id="GO:0055085">
    <property type="term" value="P:transmembrane transport"/>
    <property type="evidence" value="ECO:0007669"/>
    <property type="project" value="InterPro"/>
</dbReference>
<evidence type="ECO:0000313" key="13">
    <source>
        <dbReference type="EMBL" id="QEO17471.1"/>
    </source>
</evidence>
<feature type="compositionally biased region" description="Low complexity" evidence="10">
    <location>
        <begin position="113"/>
        <end position="124"/>
    </location>
</feature>
<evidence type="ECO:0000256" key="10">
    <source>
        <dbReference type="SAM" id="MobiDB-lite"/>
    </source>
</evidence>
<keyword evidence="9 11" id="KW-0472">Membrane</keyword>
<dbReference type="Pfam" id="PF03544">
    <property type="entry name" value="TonB_C"/>
    <property type="match status" value="1"/>
</dbReference>
<evidence type="ECO:0000256" key="6">
    <source>
        <dbReference type="ARBA" id="ARBA00022692"/>
    </source>
</evidence>
<evidence type="ECO:0000256" key="4">
    <source>
        <dbReference type="ARBA" id="ARBA00022475"/>
    </source>
</evidence>
<evidence type="ECO:0000256" key="7">
    <source>
        <dbReference type="ARBA" id="ARBA00022927"/>
    </source>
</evidence>
<dbReference type="OrthoDB" id="7284512at2"/>
<keyword evidence="14" id="KW-1185">Reference proteome</keyword>
<protein>
    <submittedName>
        <fullName evidence="13">TonB family protein</fullName>
    </submittedName>
</protein>
<name>A0A5C1YNC9_9PROT</name>
<comment type="subcellular location">
    <subcellularLocation>
        <location evidence="1">Cell inner membrane</location>
        <topology evidence="1">Single-pass membrane protein</topology>
        <orientation evidence="1">Periplasmic side</orientation>
    </subcellularLocation>
</comment>
<dbReference type="SUPFAM" id="SSF74653">
    <property type="entry name" value="TolA/TonB C-terminal domain"/>
    <property type="match status" value="1"/>
</dbReference>
<dbReference type="InterPro" id="IPR037682">
    <property type="entry name" value="TonB_C"/>
</dbReference>
<dbReference type="AlphaFoldDB" id="A0A5C1YNC9"/>
<dbReference type="GO" id="GO:0031992">
    <property type="term" value="F:energy transducer activity"/>
    <property type="evidence" value="ECO:0007669"/>
    <property type="project" value="TreeGrafter"/>
</dbReference>
<dbReference type="NCBIfam" id="TIGR01352">
    <property type="entry name" value="tonB_Cterm"/>
    <property type="match status" value="1"/>
</dbReference>
<keyword evidence="3" id="KW-0813">Transport</keyword>
<evidence type="ECO:0000313" key="14">
    <source>
        <dbReference type="Proteomes" id="UP000324536"/>
    </source>
</evidence>
<keyword evidence="7" id="KW-0653">Protein transport</keyword>
<evidence type="ECO:0000256" key="1">
    <source>
        <dbReference type="ARBA" id="ARBA00004383"/>
    </source>
</evidence>
<dbReference type="InterPro" id="IPR006260">
    <property type="entry name" value="TonB/TolA_C"/>
</dbReference>
<dbReference type="GO" id="GO:0098797">
    <property type="term" value="C:plasma membrane protein complex"/>
    <property type="evidence" value="ECO:0007669"/>
    <property type="project" value="TreeGrafter"/>
</dbReference>
<evidence type="ECO:0000256" key="9">
    <source>
        <dbReference type="ARBA" id="ARBA00023136"/>
    </source>
</evidence>
<feature type="region of interest" description="Disordered" evidence="10">
    <location>
        <begin position="91"/>
        <end position="129"/>
    </location>
</feature>
<feature type="transmembrane region" description="Helical" evidence="11">
    <location>
        <begin position="45"/>
        <end position="66"/>
    </location>
</feature>
<dbReference type="Proteomes" id="UP000324536">
    <property type="component" value="Chromosome"/>
</dbReference>
<keyword evidence="6 11" id="KW-0812">Transmembrane</keyword>
<organism evidence="13 14">
    <name type="scientific">Acetobacter vaccinii</name>
    <dbReference type="NCBI Taxonomy" id="2592655"/>
    <lineage>
        <taxon>Bacteria</taxon>
        <taxon>Pseudomonadati</taxon>
        <taxon>Pseudomonadota</taxon>
        <taxon>Alphaproteobacteria</taxon>
        <taxon>Acetobacterales</taxon>
        <taxon>Acetobacteraceae</taxon>
        <taxon>Acetobacter</taxon>
    </lineage>
</organism>
<dbReference type="Gene3D" id="3.30.1150.10">
    <property type="match status" value="1"/>
</dbReference>